<dbReference type="PATRIC" id="fig|1121014.3.peg.973"/>
<feature type="region of interest" description="Disordered" evidence="1">
    <location>
        <begin position="148"/>
        <end position="208"/>
    </location>
</feature>
<dbReference type="AlphaFoldDB" id="A0A087MJL0"/>
<sequence>MTPGLRKTLPFLAPLLVGALAYFAVGKGPSSAPERAGDAMSWQLPTIEATDTTAAATLWSARSPWGSDAAASPEAPVVTARPVGVVAVGDRLFALFTQGDAVVRVAQDESLAEGGTVTAIHPDRVEWVDAAGTPQSRELLVDIVDAAPDAAPDRRGGNRTSNRAQNRVNNRATQGVPQREPGQRRARQTVPNSGSDQFKSRRPSSTGG</sequence>
<dbReference type="EMBL" id="AVCJ01000007">
    <property type="protein sequence ID" value="KFL37063.1"/>
    <property type="molecule type" value="Genomic_DNA"/>
</dbReference>
<dbReference type="RefSeq" id="WP_034221837.1">
    <property type="nucleotide sequence ID" value="NZ_AVCJ01000007.1"/>
</dbReference>
<dbReference type="STRING" id="1121014.N788_11090"/>
<evidence type="ECO:0000313" key="3">
    <source>
        <dbReference type="Proteomes" id="UP000029085"/>
    </source>
</evidence>
<protein>
    <submittedName>
        <fullName evidence="2">Uncharacterized protein</fullName>
    </submittedName>
</protein>
<keyword evidence="3" id="KW-1185">Reference proteome</keyword>
<evidence type="ECO:0000256" key="1">
    <source>
        <dbReference type="SAM" id="MobiDB-lite"/>
    </source>
</evidence>
<feature type="compositionally biased region" description="Polar residues" evidence="1">
    <location>
        <begin position="189"/>
        <end position="208"/>
    </location>
</feature>
<proteinExistence type="predicted"/>
<accession>A0A087MJL0</accession>
<reference evidence="3" key="1">
    <citation type="submission" date="2013-08" db="EMBL/GenBank/DDBJ databases">
        <title>Genome sequencing of Arenimonas donghaensis.</title>
        <authorList>
            <person name="Chen F."/>
            <person name="Wang G."/>
        </authorList>
    </citation>
    <scope>NUCLEOTIDE SEQUENCE [LARGE SCALE GENOMIC DNA]</scope>
    <source>
        <strain evidence="3">HO3-R19</strain>
    </source>
</reference>
<evidence type="ECO:0000313" key="2">
    <source>
        <dbReference type="EMBL" id="KFL37063.1"/>
    </source>
</evidence>
<reference evidence="2 3" key="2">
    <citation type="journal article" date="2015" name="Stand. Genomic Sci.">
        <title>High quality draft genomic sequence of Arenimonas donghaensis DSM 18148(T).</title>
        <authorList>
            <person name="Chen F."/>
            <person name="Wang H."/>
            <person name="Cao Y."/>
            <person name="Li X."/>
            <person name="Wang G."/>
        </authorList>
    </citation>
    <scope>NUCLEOTIDE SEQUENCE [LARGE SCALE GENOMIC DNA]</scope>
    <source>
        <strain evidence="2 3">HO3-R19</strain>
    </source>
</reference>
<name>A0A087MJL0_9GAMM</name>
<dbReference type="Proteomes" id="UP000029085">
    <property type="component" value="Unassembled WGS sequence"/>
</dbReference>
<feature type="compositionally biased region" description="Polar residues" evidence="1">
    <location>
        <begin position="158"/>
        <end position="176"/>
    </location>
</feature>
<gene>
    <name evidence="2" type="ORF">N788_11090</name>
</gene>
<organism evidence="2 3">
    <name type="scientific">Arenimonas donghaensis DSM 18148 = HO3-R19</name>
    <dbReference type="NCBI Taxonomy" id="1121014"/>
    <lineage>
        <taxon>Bacteria</taxon>
        <taxon>Pseudomonadati</taxon>
        <taxon>Pseudomonadota</taxon>
        <taxon>Gammaproteobacteria</taxon>
        <taxon>Lysobacterales</taxon>
        <taxon>Lysobacteraceae</taxon>
        <taxon>Arenimonas</taxon>
    </lineage>
</organism>
<comment type="caution">
    <text evidence="2">The sequence shown here is derived from an EMBL/GenBank/DDBJ whole genome shotgun (WGS) entry which is preliminary data.</text>
</comment>